<dbReference type="EMBL" id="JASAOG010000014">
    <property type="protein sequence ID" value="KAK0065375.1"/>
    <property type="molecule type" value="Genomic_DNA"/>
</dbReference>
<dbReference type="AlphaFoldDB" id="A0AAD8FI96"/>
<keyword evidence="2" id="KW-1185">Reference proteome</keyword>
<comment type="caution">
    <text evidence="1">The sequence shown here is derived from an EMBL/GenBank/DDBJ whole genome shotgun (WGS) entry which is preliminary data.</text>
</comment>
<organism evidence="1 2">
    <name type="scientific">Biomphalaria pfeifferi</name>
    <name type="common">Bloodfluke planorb</name>
    <name type="synonym">Freshwater snail</name>
    <dbReference type="NCBI Taxonomy" id="112525"/>
    <lineage>
        <taxon>Eukaryota</taxon>
        <taxon>Metazoa</taxon>
        <taxon>Spiralia</taxon>
        <taxon>Lophotrochozoa</taxon>
        <taxon>Mollusca</taxon>
        <taxon>Gastropoda</taxon>
        <taxon>Heterobranchia</taxon>
        <taxon>Euthyneura</taxon>
        <taxon>Panpulmonata</taxon>
        <taxon>Hygrophila</taxon>
        <taxon>Lymnaeoidea</taxon>
        <taxon>Planorbidae</taxon>
        <taxon>Biomphalaria</taxon>
    </lineage>
</organism>
<proteinExistence type="predicted"/>
<reference evidence="1" key="2">
    <citation type="submission" date="2023-04" db="EMBL/GenBank/DDBJ databases">
        <authorList>
            <person name="Bu L."/>
            <person name="Lu L."/>
            <person name="Laidemitt M.R."/>
            <person name="Zhang S.M."/>
            <person name="Mutuku M."/>
            <person name="Mkoji G."/>
            <person name="Steinauer M."/>
            <person name="Loker E.S."/>
        </authorList>
    </citation>
    <scope>NUCLEOTIDE SEQUENCE</scope>
    <source>
        <strain evidence="1">KasaAsao</strain>
        <tissue evidence="1">Whole Snail</tissue>
    </source>
</reference>
<evidence type="ECO:0000313" key="2">
    <source>
        <dbReference type="Proteomes" id="UP001233172"/>
    </source>
</evidence>
<feature type="non-terminal residue" evidence="1">
    <location>
        <position position="131"/>
    </location>
</feature>
<feature type="non-terminal residue" evidence="1">
    <location>
        <position position="1"/>
    </location>
</feature>
<reference evidence="1" key="1">
    <citation type="journal article" date="2023" name="PLoS Negl. Trop. Dis.">
        <title>A genome sequence for Biomphalaria pfeifferi, the major vector snail for the human-infecting parasite Schistosoma mansoni.</title>
        <authorList>
            <person name="Bu L."/>
            <person name="Lu L."/>
            <person name="Laidemitt M.R."/>
            <person name="Zhang S.M."/>
            <person name="Mutuku M."/>
            <person name="Mkoji G."/>
            <person name="Steinauer M."/>
            <person name="Loker E.S."/>
        </authorList>
    </citation>
    <scope>NUCLEOTIDE SEQUENCE</scope>
    <source>
        <strain evidence="1">KasaAsao</strain>
    </source>
</reference>
<gene>
    <name evidence="1" type="ORF">Bpfe_005401</name>
</gene>
<evidence type="ECO:0000313" key="1">
    <source>
        <dbReference type="EMBL" id="KAK0065375.1"/>
    </source>
</evidence>
<protein>
    <submittedName>
        <fullName evidence="1">Uncharacterized protein</fullName>
    </submittedName>
</protein>
<name>A0AAD8FI96_BIOPF</name>
<dbReference type="Proteomes" id="UP001233172">
    <property type="component" value="Unassembled WGS sequence"/>
</dbReference>
<sequence>NTTLVNVAFGARSTKMIGGINKENNIIRISFHFDLERESVLDVFHCEIQKSSHGLLVNIYKDITYTESICPADNKVRITNISAASNTTNAIKPPVTPADTASQNQSRKINAPIEQITLPTISNRVEEITLD</sequence>
<accession>A0AAD8FI96</accession>